<accession>A0A942U7B7</accession>
<feature type="transmembrane region" description="Helical" evidence="1">
    <location>
        <begin position="228"/>
        <end position="246"/>
    </location>
</feature>
<keyword evidence="3" id="KW-1185">Reference proteome</keyword>
<organism evidence="2 3">
    <name type="scientific">Neobacillus rhizophilus</name>
    <dbReference type="NCBI Taxonomy" id="2833579"/>
    <lineage>
        <taxon>Bacteria</taxon>
        <taxon>Bacillati</taxon>
        <taxon>Bacillota</taxon>
        <taxon>Bacilli</taxon>
        <taxon>Bacillales</taxon>
        <taxon>Bacillaceae</taxon>
        <taxon>Neobacillus</taxon>
    </lineage>
</organism>
<keyword evidence="1" id="KW-1133">Transmembrane helix</keyword>
<evidence type="ECO:0000256" key="1">
    <source>
        <dbReference type="SAM" id="Phobius"/>
    </source>
</evidence>
<evidence type="ECO:0000313" key="3">
    <source>
        <dbReference type="Proteomes" id="UP000679749"/>
    </source>
</evidence>
<gene>
    <name evidence="2" type="ORF">KHA99_07340</name>
</gene>
<dbReference type="Proteomes" id="UP000679749">
    <property type="component" value="Unassembled WGS sequence"/>
</dbReference>
<dbReference type="EMBL" id="JAGYPF010000001">
    <property type="protein sequence ID" value="MBS4212274.1"/>
    <property type="molecule type" value="Genomic_DNA"/>
</dbReference>
<sequence length="251" mass="28403">MKKFSVLFFITFFIINALSIHGVEAYSYGDPNEEKVAEVYKEMLVKLDENPPNFTAAKKSYESVQEEIDMHMGPEPSKLILKNLADEDKQALTDNMEKLLVLNIARRLDSIENNFSEYETTKRLLAKGFATYEALSPKVEAEHPENNKKIRADFDEALQALGNPGLFGVGKKEASLDSFKQNKDEILDTLKTEFKIKSLDVGHFSESATESNAGGKKDWTDVSNIRNWIPLILIAAVIIAVVIFVVRRRRK</sequence>
<dbReference type="RefSeq" id="WP_213116736.1">
    <property type="nucleotide sequence ID" value="NZ_JAGYPF010000001.1"/>
</dbReference>
<reference evidence="2" key="1">
    <citation type="submission" date="2021-05" db="EMBL/GenBank/DDBJ databases">
        <title>Novel Bacillus species.</title>
        <authorList>
            <person name="Liu G."/>
        </authorList>
    </citation>
    <scope>NUCLEOTIDE SEQUENCE</scope>
    <source>
        <strain evidence="2">FJAT-49825</strain>
    </source>
</reference>
<keyword evidence="1" id="KW-0812">Transmembrane</keyword>
<protein>
    <recommendedName>
        <fullName evidence="4">Extracellular protein</fullName>
    </recommendedName>
</protein>
<dbReference type="AlphaFoldDB" id="A0A942U7B7"/>
<proteinExistence type="predicted"/>
<evidence type="ECO:0000313" key="2">
    <source>
        <dbReference type="EMBL" id="MBS4212274.1"/>
    </source>
</evidence>
<comment type="caution">
    <text evidence="2">The sequence shown here is derived from an EMBL/GenBank/DDBJ whole genome shotgun (WGS) entry which is preliminary data.</text>
</comment>
<keyword evidence="1" id="KW-0472">Membrane</keyword>
<evidence type="ECO:0008006" key="4">
    <source>
        <dbReference type="Google" id="ProtNLM"/>
    </source>
</evidence>
<name>A0A942U7B7_9BACI</name>